<dbReference type="InterPro" id="IPR018062">
    <property type="entry name" value="HTH_AraC-typ_CS"/>
</dbReference>
<reference evidence="6" key="1">
    <citation type="submission" date="2017-02" db="EMBL/GenBank/DDBJ databases">
        <authorList>
            <person name="Dridi B."/>
        </authorList>
    </citation>
    <scope>NUCLEOTIDE SEQUENCE [LARGE SCALE GENOMIC DNA]</scope>
    <source>
        <strain evidence="6">bH819</strain>
    </source>
</reference>
<dbReference type="PRINTS" id="PR00032">
    <property type="entry name" value="HTHARAC"/>
</dbReference>
<sequence length="286" mass="33710">MNIENLKQHMSGYPEIFDVDFSGINVLQIQKNKNKSYYHFATYFTVIHIFSGNSSVILNDESHELKEGGIFLVNLDIPFEIINKDQALISLLLIPQKYLIERIIEKVNDKSQLLEHFKNKEETNYLSFNTTLMEDPSYIIDRILCEYYDNWRLSDVLVESLLISLVVELERFYNQKILHKKALTSVQSFMAYIKRNYRDHSLEQMADFFNYHPNYLSARLKQETGQSYLELIQAQRLKVAKGLLENSNLSVEQISYECGYSSSSFFYKKFKKFFNVTPVEFKKSLK</sequence>
<dbReference type="InterPro" id="IPR009057">
    <property type="entry name" value="Homeodomain-like_sf"/>
</dbReference>
<dbReference type="Pfam" id="PF12833">
    <property type="entry name" value="HTH_18"/>
    <property type="match status" value="1"/>
</dbReference>
<proteinExistence type="predicted"/>
<dbReference type="PANTHER" id="PTHR43280:SF28">
    <property type="entry name" value="HTH-TYPE TRANSCRIPTIONAL ACTIVATOR RHAS"/>
    <property type="match status" value="1"/>
</dbReference>
<evidence type="ECO:0000259" key="4">
    <source>
        <dbReference type="PROSITE" id="PS01124"/>
    </source>
</evidence>
<dbReference type="SUPFAM" id="SSF46689">
    <property type="entry name" value="Homeodomain-like"/>
    <property type="match status" value="1"/>
</dbReference>
<keyword evidence="3" id="KW-0804">Transcription</keyword>
<keyword evidence="2 5" id="KW-0238">DNA-binding</keyword>
<dbReference type="EMBL" id="FWFD01000013">
    <property type="protein sequence ID" value="SLM86151.1"/>
    <property type="molecule type" value="Genomic_DNA"/>
</dbReference>
<dbReference type="PROSITE" id="PS01124">
    <property type="entry name" value="HTH_ARAC_FAMILY_2"/>
    <property type="match status" value="1"/>
</dbReference>
<dbReference type="GO" id="GO:0043565">
    <property type="term" value="F:sequence-specific DNA binding"/>
    <property type="evidence" value="ECO:0007669"/>
    <property type="project" value="InterPro"/>
</dbReference>
<accession>A0A1X6WP91</accession>
<dbReference type="SMART" id="SM00342">
    <property type="entry name" value="HTH_ARAC"/>
    <property type="match status" value="1"/>
</dbReference>
<dbReference type="InterPro" id="IPR018060">
    <property type="entry name" value="HTH_AraC"/>
</dbReference>
<keyword evidence="6" id="KW-1185">Reference proteome</keyword>
<dbReference type="AlphaFoldDB" id="A0A1X6WP91"/>
<dbReference type="InterPro" id="IPR020449">
    <property type="entry name" value="Tscrpt_reg_AraC-type_HTH"/>
</dbReference>
<dbReference type="OrthoDB" id="9816335at2"/>
<evidence type="ECO:0000313" key="5">
    <source>
        <dbReference type="EMBL" id="SLM86151.1"/>
    </source>
</evidence>
<evidence type="ECO:0000256" key="3">
    <source>
        <dbReference type="ARBA" id="ARBA00023163"/>
    </source>
</evidence>
<evidence type="ECO:0000256" key="2">
    <source>
        <dbReference type="ARBA" id="ARBA00023125"/>
    </source>
</evidence>
<organism evidence="5 6">
    <name type="scientific">Vagococcus fluvialis bH819</name>
    <dbReference type="NCBI Taxonomy" id="1255619"/>
    <lineage>
        <taxon>Bacteria</taxon>
        <taxon>Bacillati</taxon>
        <taxon>Bacillota</taxon>
        <taxon>Bacilli</taxon>
        <taxon>Lactobacillales</taxon>
        <taxon>Enterococcaceae</taxon>
        <taxon>Vagococcus</taxon>
    </lineage>
</organism>
<dbReference type="SUPFAM" id="SSF51182">
    <property type="entry name" value="RmlC-like cupins"/>
    <property type="match status" value="1"/>
</dbReference>
<feature type="domain" description="HTH araC/xylS-type" evidence="4">
    <location>
        <begin position="187"/>
        <end position="284"/>
    </location>
</feature>
<dbReference type="InterPro" id="IPR011051">
    <property type="entry name" value="RmlC_Cupin_sf"/>
</dbReference>
<evidence type="ECO:0000313" key="6">
    <source>
        <dbReference type="Proteomes" id="UP000195918"/>
    </source>
</evidence>
<dbReference type="PANTHER" id="PTHR43280">
    <property type="entry name" value="ARAC-FAMILY TRANSCRIPTIONAL REGULATOR"/>
    <property type="match status" value="1"/>
</dbReference>
<dbReference type="Proteomes" id="UP000195918">
    <property type="component" value="Unassembled WGS sequence"/>
</dbReference>
<evidence type="ECO:0000256" key="1">
    <source>
        <dbReference type="ARBA" id="ARBA00023015"/>
    </source>
</evidence>
<gene>
    <name evidence="5" type="ORF">FM121_08685</name>
</gene>
<dbReference type="PROSITE" id="PS00041">
    <property type="entry name" value="HTH_ARAC_FAMILY_1"/>
    <property type="match status" value="1"/>
</dbReference>
<name>A0A1X6WP91_9ENTE</name>
<dbReference type="RefSeq" id="WP_086951781.1">
    <property type="nucleotide sequence ID" value="NZ_FWFD01000013.1"/>
</dbReference>
<keyword evidence="1" id="KW-0805">Transcription regulation</keyword>
<dbReference type="Gene3D" id="1.10.10.60">
    <property type="entry name" value="Homeodomain-like"/>
    <property type="match status" value="2"/>
</dbReference>
<protein>
    <submittedName>
        <fullName evidence="5">DNA-binding response regulator, AraC family</fullName>
    </submittedName>
</protein>
<dbReference type="GO" id="GO:0003700">
    <property type="term" value="F:DNA-binding transcription factor activity"/>
    <property type="evidence" value="ECO:0007669"/>
    <property type="project" value="InterPro"/>
</dbReference>